<evidence type="ECO:0000256" key="7">
    <source>
        <dbReference type="ARBA" id="ARBA00033728"/>
    </source>
</evidence>
<evidence type="ECO:0000256" key="9">
    <source>
        <dbReference type="ARBA" id="ARBA00033785"/>
    </source>
</evidence>
<gene>
    <name evidence="12" type="ORF">BTUL_0033g00580</name>
</gene>
<evidence type="ECO:0000256" key="3">
    <source>
        <dbReference type="ARBA" id="ARBA00007426"/>
    </source>
</evidence>
<evidence type="ECO:0000256" key="8">
    <source>
        <dbReference type="ARBA" id="ARBA00033774"/>
    </source>
</evidence>
<evidence type="ECO:0000256" key="2">
    <source>
        <dbReference type="ARBA" id="ARBA00004177"/>
    </source>
</evidence>
<keyword evidence="4" id="KW-0926">Vacuole</keyword>
<evidence type="ECO:0000259" key="11">
    <source>
        <dbReference type="PROSITE" id="PS50195"/>
    </source>
</evidence>
<keyword evidence="6" id="KW-0472">Membrane</keyword>
<evidence type="ECO:0000256" key="4">
    <source>
        <dbReference type="ARBA" id="ARBA00022554"/>
    </source>
</evidence>
<dbReference type="InterPro" id="IPR001683">
    <property type="entry name" value="PX_dom"/>
</dbReference>
<feature type="region of interest" description="Disordered" evidence="10">
    <location>
        <begin position="1"/>
        <end position="85"/>
    </location>
</feature>
<comment type="similarity">
    <text evidence="3">Belongs to the YPT35 family.</text>
</comment>
<dbReference type="InterPro" id="IPR037917">
    <property type="entry name" value="Ypt35_PX"/>
</dbReference>
<evidence type="ECO:0000256" key="5">
    <source>
        <dbReference type="ARBA" id="ARBA00022753"/>
    </source>
</evidence>
<dbReference type="GO" id="GO:0010008">
    <property type="term" value="C:endosome membrane"/>
    <property type="evidence" value="ECO:0007669"/>
    <property type="project" value="UniProtKB-SubCell"/>
</dbReference>
<feature type="compositionally biased region" description="Low complexity" evidence="10">
    <location>
        <begin position="24"/>
        <end position="39"/>
    </location>
</feature>
<evidence type="ECO:0000313" key="13">
    <source>
        <dbReference type="Proteomes" id="UP000297777"/>
    </source>
</evidence>
<organism evidence="12 13">
    <name type="scientific">Botrytis tulipae</name>
    <dbReference type="NCBI Taxonomy" id="87230"/>
    <lineage>
        <taxon>Eukaryota</taxon>
        <taxon>Fungi</taxon>
        <taxon>Dikarya</taxon>
        <taxon>Ascomycota</taxon>
        <taxon>Pezizomycotina</taxon>
        <taxon>Leotiomycetes</taxon>
        <taxon>Helotiales</taxon>
        <taxon>Sclerotiniaceae</taxon>
        <taxon>Botrytis</taxon>
    </lineage>
</organism>
<dbReference type="SMART" id="SM00312">
    <property type="entry name" value="PX"/>
    <property type="match status" value="1"/>
</dbReference>
<dbReference type="EMBL" id="PQXH01000033">
    <property type="protein sequence ID" value="TGO16020.1"/>
    <property type="molecule type" value="Genomic_DNA"/>
</dbReference>
<dbReference type="GO" id="GO:0005774">
    <property type="term" value="C:vacuolar membrane"/>
    <property type="evidence" value="ECO:0007669"/>
    <property type="project" value="UniProtKB-SubCell"/>
</dbReference>
<dbReference type="Proteomes" id="UP000297777">
    <property type="component" value="Unassembled WGS sequence"/>
</dbReference>
<dbReference type="CDD" id="cd07280">
    <property type="entry name" value="PX_YPT35"/>
    <property type="match status" value="1"/>
</dbReference>
<comment type="function">
    <text evidence="7">Recruits the lipid transfer protein VPS13 to endosomal and vacuolar membranes.</text>
</comment>
<evidence type="ECO:0000256" key="6">
    <source>
        <dbReference type="ARBA" id="ARBA00023136"/>
    </source>
</evidence>
<dbReference type="PANTHER" id="PTHR10555:SF170">
    <property type="entry name" value="FI18122P1"/>
    <property type="match status" value="1"/>
</dbReference>
<sequence>MESITPPHSGNGNALNNPNPNPNPNSNTNTSPTSSKPSNQIITDTSPPAAHNSDPDANESPITSPTITSPSSTISPPYWQQSHTRSISHISIDSIHPSGITLQDNTADGEEDDANINGRGKNEACWARSVVIEDYVVVNGSGIGGIGGIAGKGLGIGGGIGAFVVWNVKVDTLEGTPIIIRKRYSEFADLRTKLLRTFPNSAGTIPELPRKSVISKFRPKFLENRRSGLQYFLNCILLNPEFTSSPVLKEFLFS</sequence>
<feature type="compositionally biased region" description="Low complexity" evidence="10">
    <location>
        <begin position="60"/>
        <end position="85"/>
    </location>
</feature>
<dbReference type="Gene3D" id="3.30.1520.10">
    <property type="entry name" value="Phox-like domain"/>
    <property type="match status" value="1"/>
</dbReference>
<dbReference type="SUPFAM" id="SSF64268">
    <property type="entry name" value="PX domain"/>
    <property type="match status" value="1"/>
</dbReference>
<evidence type="ECO:0000256" key="1">
    <source>
        <dbReference type="ARBA" id="ARBA00004148"/>
    </source>
</evidence>
<evidence type="ECO:0000256" key="10">
    <source>
        <dbReference type="SAM" id="MobiDB-lite"/>
    </source>
</evidence>
<feature type="domain" description="PX" evidence="11">
    <location>
        <begin position="144"/>
        <end position="254"/>
    </location>
</feature>
<dbReference type="AlphaFoldDB" id="A0A4Z1EWZ5"/>
<reference evidence="12 13" key="1">
    <citation type="submission" date="2017-12" db="EMBL/GenBank/DDBJ databases">
        <title>Comparative genomics of Botrytis spp.</title>
        <authorList>
            <person name="Valero-Jimenez C.A."/>
            <person name="Tapia P."/>
            <person name="Veloso J."/>
            <person name="Silva-Moreno E."/>
            <person name="Staats M."/>
            <person name="Valdes J.H."/>
            <person name="Van Kan J.A.L."/>
        </authorList>
    </citation>
    <scope>NUCLEOTIDE SEQUENCE [LARGE SCALE GENOMIC DNA]</scope>
    <source>
        <strain evidence="12 13">Bt9001</strain>
    </source>
</reference>
<keyword evidence="13" id="KW-1185">Reference proteome</keyword>
<feature type="compositionally biased region" description="Polar residues" evidence="10">
    <location>
        <begin position="1"/>
        <end position="15"/>
    </location>
</feature>
<comment type="subcellular location">
    <subcellularLocation>
        <location evidence="2">Endosome</location>
    </subcellularLocation>
    <subcellularLocation>
        <location evidence="1">Vacuole membrane</location>
        <topology evidence="1">Peripheral membrane protein</topology>
    </subcellularLocation>
</comment>
<name>A0A4Z1EWZ5_9HELO</name>
<proteinExistence type="inferred from homology"/>
<evidence type="ECO:0000313" key="12">
    <source>
        <dbReference type="EMBL" id="TGO16020.1"/>
    </source>
</evidence>
<dbReference type="OrthoDB" id="10254720at2759"/>
<dbReference type="InterPro" id="IPR036871">
    <property type="entry name" value="PX_dom_sf"/>
</dbReference>
<dbReference type="PANTHER" id="PTHR10555">
    <property type="entry name" value="SORTING NEXIN"/>
    <property type="match status" value="1"/>
</dbReference>
<dbReference type="Pfam" id="PF00787">
    <property type="entry name" value="PX"/>
    <property type="match status" value="1"/>
</dbReference>
<accession>A0A4Z1EWZ5</accession>
<protein>
    <recommendedName>
        <fullName evidence="8">Endosomal/vacuolar adapter protein YPT35</fullName>
    </recommendedName>
    <alternativeName>
        <fullName evidence="9">PX domain-containing protein YPT35</fullName>
    </alternativeName>
</protein>
<comment type="caution">
    <text evidence="12">The sequence shown here is derived from an EMBL/GenBank/DDBJ whole genome shotgun (WGS) entry which is preliminary data.</text>
</comment>
<keyword evidence="5" id="KW-0967">Endosome</keyword>
<dbReference type="PROSITE" id="PS50195">
    <property type="entry name" value="PX"/>
    <property type="match status" value="1"/>
</dbReference>
<dbReference type="GO" id="GO:0032266">
    <property type="term" value="F:phosphatidylinositol-3-phosphate binding"/>
    <property type="evidence" value="ECO:0007669"/>
    <property type="project" value="InterPro"/>
</dbReference>